<gene>
    <name evidence="2" type="ORF">PEDI_55160</name>
</gene>
<keyword evidence="1" id="KW-0175">Coiled coil</keyword>
<name>A0AAN4W3C4_9BACT</name>
<organism evidence="2 3">
    <name type="scientific">Persicobacter diffluens</name>
    <dbReference type="NCBI Taxonomy" id="981"/>
    <lineage>
        <taxon>Bacteria</taxon>
        <taxon>Pseudomonadati</taxon>
        <taxon>Bacteroidota</taxon>
        <taxon>Cytophagia</taxon>
        <taxon>Cytophagales</taxon>
        <taxon>Persicobacteraceae</taxon>
        <taxon>Persicobacter</taxon>
    </lineage>
</organism>
<evidence type="ECO:0000313" key="3">
    <source>
        <dbReference type="Proteomes" id="UP001310022"/>
    </source>
</evidence>
<dbReference type="AlphaFoldDB" id="A0AAN4W3C4"/>
<dbReference type="Proteomes" id="UP001310022">
    <property type="component" value="Unassembled WGS sequence"/>
</dbReference>
<evidence type="ECO:0000313" key="2">
    <source>
        <dbReference type="EMBL" id="GJM64964.1"/>
    </source>
</evidence>
<sequence>MNKLLSIAKHVSRFEAVDISYFKDDEEHLIYENQSTSDQQELVNILEEIKYTYAPDKIILTTKKKQGDDFVAGAKQTVDTVEPANPSSLEGMPQDQLNDVKAYMIKQLEKDLQKMEKKSEWLESQNERLKEENFKLQKENQLKDEVHAIEDRKKEIEQSNGLAGVMEKVGENPVLANLAAVAVSRLMGVDMSAGQLPSANANVSFDGSDNEVIAETEKWLLSKDDQYQKEFFILVQLLAQNEELLGQLLSNFRKPTDQEVDYE</sequence>
<comment type="caution">
    <text evidence="2">The sequence shown here is derived from an EMBL/GenBank/DDBJ whole genome shotgun (WGS) entry which is preliminary data.</text>
</comment>
<reference evidence="2 3" key="1">
    <citation type="submission" date="2021-12" db="EMBL/GenBank/DDBJ databases">
        <title>Genome sequencing of bacteria with rrn-lacking chromosome and rrn-plasmid.</title>
        <authorList>
            <person name="Anda M."/>
            <person name="Iwasaki W."/>
        </authorList>
    </citation>
    <scope>NUCLEOTIDE SEQUENCE [LARGE SCALE GENOMIC DNA]</scope>
    <source>
        <strain evidence="2 3">NBRC 15940</strain>
    </source>
</reference>
<dbReference type="EMBL" id="BQKE01000009">
    <property type="protein sequence ID" value="GJM64964.1"/>
    <property type="molecule type" value="Genomic_DNA"/>
</dbReference>
<dbReference type="RefSeq" id="WP_338240032.1">
    <property type="nucleotide sequence ID" value="NZ_BQKE01000009.1"/>
</dbReference>
<proteinExistence type="predicted"/>
<feature type="coiled-coil region" evidence="1">
    <location>
        <begin position="98"/>
        <end position="159"/>
    </location>
</feature>
<protein>
    <submittedName>
        <fullName evidence="2">Uncharacterized protein</fullName>
    </submittedName>
</protein>
<evidence type="ECO:0000256" key="1">
    <source>
        <dbReference type="SAM" id="Coils"/>
    </source>
</evidence>
<accession>A0AAN4W3C4</accession>
<keyword evidence="3" id="KW-1185">Reference proteome</keyword>